<dbReference type="AlphaFoldDB" id="A0A0G1B7A5"/>
<evidence type="ECO:0000313" key="9">
    <source>
        <dbReference type="Proteomes" id="UP000034785"/>
    </source>
</evidence>
<evidence type="ECO:0000256" key="1">
    <source>
        <dbReference type="ARBA" id="ARBA00022553"/>
    </source>
</evidence>
<evidence type="ECO:0000259" key="7">
    <source>
        <dbReference type="PROSITE" id="PS50110"/>
    </source>
</evidence>
<dbReference type="Proteomes" id="UP000034785">
    <property type="component" value="Unassembled WGS sequence"/>
</dbReference>
<reference evidence="8 9" key="1">
    <citation type="journal article" date="2015" name="Nature">
        <title>rRNA introns, odd ribosomes, and small enigmatic genomes across a large radiation of phyla.</title>
        <authorList>
            <person name="Brown C.T."/>
            <person name="Hug L.A."/>
            <person name="Thomas B.C."/>
            <person name="Sharon I."/>
            <person name="Castelle C.J."/>
            <person name="Singh A."/>
            <person name="Wilkins M.J."/>
            <person name="Williams K.H."/>
            <person name="Banfield J.F."/>
        </authorList>
    </citation>
    <scope>NUCLEOTIDE SEQUENCE [LARGE SCALE GENOMIC DNA]</scope>
</reference>
<evidence type="ECO:0000256" key="2">
    <source>
        <dbReference type="ARBA" id="ARBA00023012"/>
    </source>
</evidence>
<keyword evidence="5" id="KW-0804">Transcription</keyword>
<evidence type="ECO:0000313" key="8">
    <source>
        <dbReference type="EMBL" id="KKS69290.1"/>
    </source>
</evidence>
<organism evidence="8 9">
    <name type="scientific">Candidatus Daviesbacteria bacterium GW2011_GWA2_42_7</name>
    <dbReference type="NCBI Taxonomy" id="1618425"/>
    <lineage>
        <taxon>Bacteria</taxon>
        <taxon>Candidatus Daviesiibacteriota</taxon>
    </lineage>
</organism>
<dbReference type="PANTHER" id="PTHR48111">
    <property type="entry name" value="REGULATOR OF RPOS"/>
    <property type="match status" value="1"/>
</dbReference>
<evidence type="ECO:0000256" key="5">
    <source>
        <dbReference type="ARBA" id="ARBA00023163"/>
    </source>
</evidence>
<proteinExistence type="predicted"/>
<dbReference type="InterPro" id="IPR011006">
    <property type="entry name" value="CheY-like_superfamily"/>
</dbReference>
<dbReference type="EMBL" id="LCEJ01000058">
    <property type="protein sequence ID" value="KKS69290.1"/>
    <property type="molecule type" value="Genomic_DNA"/>
</dbReference>
<evidence type="ECO:0000256" key="3">
    <source>
        <dbReference type="ARBA" id="ARBA00023015"/>
    </source>
</evidence>
<dbReference type="PANTHER" id="PTHR48111:SF1">
    <property type="entry name" value="TWO-COMPONENT RESPONSE REGULATOR ORR33"/>
    <property type="match status" value="1"/>
</dbReference>
<gene>
    <name evidence="8" type="ORF">UV41_C0058G0003</name>
</gene>
<dbReference type="PROSITE" id="PS50110">
    <property type="entry name" value="RESPONSE_REGULATORY"/>
    <property type="match status" value="1"/>
</dbReference>
<keyword evidence="1 6" id="KW-0597">Phosphoprotein</keyword>
<sequence>MADNSGKKILIVEDDQFLRDFYQELLTAEGFTVDTAADGEIALQKIRLGGWNLVLLDIMLPKKDGLHILQDLKVQGPAQPIGPIVVLTNLGHDSVINQAFTLGASGYLIKSALNPDQVLTEINSILSKPL</sequence>
<name>A0A0G1B7A5_9BACT</name>
<keyword evidence="4" id="KW-0238">DNA-binding</keyword>
<feature type="modified residue" description="4-aspartylphosphate" evidence="6">
    <location>
        <position position="57"/>
    </location>
</feature>
<feature type="domain" description="Response regulatory" evidence="7">
    <location>
        <begin position="8"/>
        <end position="125"/>
    </location>
</feature>
<dbReference type="GO" id="GO:0000976">
    <property type="term" value="F:transcription cis-regulatory region binding"/>
    <property type="evidence" value="ECO:0007669"/>
    <property type="project" value="TreeGrafter"/>
</dbReference>
<dbReference type="Gene3D" id="3.40.50.2300">
    <property type="match status" value="1"/>
</dbReference>
<keyword evidence="3" id="KW-0805">Transcription regulation</keyword>
<comment type="caution">
    <text evidence="8">The sequence shown here is derived from an EMBL/GenBank/DDBJ whole genome shotgun (WGS) entry which is preliminary data.</text>
</comment>
<dbReference type="GO" id="GO:0006355">
    <property type="term" value="P:regulation of DNA-templated transcription"/>
    <property type="evidence" value="ECO:0007669"/>
    <property type="project" value="TreeGrafter"/>
</dbReference>
<dbReference type="GO" id="GO:0000156">
    <property type="term" value="F:phosphorelay response regulator activity"/>
    <property type="evidence" value="ECO:0007669"/>
    <property type="project" value="TreeGrafter"/>
</dbReference>
<evidence type="ECO:0000256" key="4">
    <source>
        <dbReference type="ARBA" id="ARBA00023125"/>
    </source>
</evidence>
<accession>A0A0G1B7A5</accession>
<dbReference type="SUPFAM" id="SSF52172">
    <property type="entry name" value="CheY-like"/>
    <property type="match status" value="1"/>
</dbReference>
<dbReference type="InterPro" id="IPR039420">
    <property type="entry name" value="WalR-like"/>
</dbReference>
<protein>
    <submittedName>
        <fullName evidence="8">Response regulator receiver modulated diguanylate cyclase</fullName>
    </submittedName>
</protein>
<keyword evidence="2" id="KW-0902">Two-component regulatory system</keyword>
<dbReference type="CDD" id="cd17574">
    <property type="entry name" value="REC_OmpR"/>
    <property type="match status" value="1"/>
</dbReference>
<evidence type="ECO:0000256" key="6">
    <source>
        <dbReference type="PROSITE-ProRule" id="PRU00169"/>
    </source>
</evidence>
<dbReference type="InterPro" id="IPR001789">
    <property type="entry name" value="Sig_transdc_resp-reg_receiver"/>
</dbReference>
<dbReference type="GO" id="GO:0005829">
    <property type="term" value="C:cytosol"/>
    <property type="evidence" value="ECO:0007669"/>
    <property type="project" value="TreeGrafter"/>
</dbReference>
<dbReference type="SMART" id="SM00448">
    <property type="entry name" value="REC"/>
    <property type="match status" value="1"/>
</dbReference>
<dbReference type="Pfam" id="PF00072">
    <property type="entry name" value="Response_reg"/>
    <property type="match status" value="1"/>
</dbReference>
<dbReference type="GO" id="GO:0032993">
    <property type="term" value="C:protein-DNA complex"/>
    <property type="evidence" value="ECO:0007669"/>
    <property type="project" value="TreeGrafter"/>
</dbReference>